<evidence type="ECO:0000313" key="2">
    <source>
        <dbReference type="Proteomes" id="UP000678393"/>
    </source>
</evidence>
<reference evidence="1" key="1">
    <citation type="submission" date="2021-04" db="EMBL/GenBank/DDBJ databases">
        <authorList>
            <consortium name="Molecular Ecology Group"/>
        </authorList>
    </citation>
    <scope>NUCLEOTIDE SEQUENCE</scope>
</reference>
<dbReference type="Proteomes" id="UP000678393">
    <property type="component" value="Unassembled WGS sequence"/>
</dbReference>
<feature type="non-terminal residue" evidence="1">
    <location>
        <position position="68"/>
    </location>
</feature>
<gene>
    <name evidence="1" type="ORF">CUNI_LOCUS15389</name>
</gene>
<sequence length="68" mass="7735">MHALSDKHLPASVPRSVSVPANKWMSLVRLHVQRHHILHDHVTGFFRTNRRAPVITVTSGLPIKPMRV</sequence>
<dbReference type="AlphaFoldDB" id="A0A8S3ZTJ7"/>
<keyword evidence="2" id="KW-1185">Reference proteome</keyword>
<name>A0A8S3ZTJ7_9EUPU</name>
<proteinExistence type="predicted"/>
<organism evidence="1 2">
    <name type="scientific">Candidula unifasciata</name>
    <dbReference type="NCBI Taxonomy" id="100452"/>
    <lineage>
        <taxon>Eukaryota</taxon>
        <taxon>Metazoa</taxon>
        <taxon>Spiralia</taxon>
        <taxon>Lophotrochozoa</taxon>
        <taxon>Mollusca</taxon>
        <taxon>Gastropoda</taxon>
        <taxon>Heterobranchia</taxon>
        <taxon>Euthyneura</taxon>
        <taxon>Panpulmonata</taxon>
        <taxon>Eupulmonata</taxon>
        <taxon>Stylommatophora</taxon>
        <taxon>Helicina</taxon>
        <taxon>Helicoidea</taxon>
        <taxon>Geomitridae</taxon>
        <taxon>Candidula</taxon>
    </lineage>
</organism>
<protein>
    <submittedName>
        <fullName evidence="1">Uncharacterized protein</fullName>
    </submittedName>
</protein>
<comment type="caution">
    <text evidence="1">The sequence shown here is derived from an EMBL/GenBank/DDBJ whole genome shotgun (WGS) entry which is preliminary data.</text>
</comment>
<dbReference type="EMBL" id="CAJHNH020003692">
    <property type="protein sequence ID" value="CAG5129831.1"/>
    <property type="molecule type" value="Genomic_DNA"/>
</dbReference>
<accession>A0A8S3ZTJ7</accession>
<evidence type="ECO:0000313" key="1">
    <source>
        <dbReference type="EMBL" id="CAG5129831.1"/>
    </source>
</evidence>